<proteinExistence type="predicted"/>
<dbReference type="RefSeq" id="WP_370566135.1">
    <property type="nucleotide sequence ID" value="NZ_JBFWIC010000086.1"/>
</dbReference>
<reference evidence="2 3" key="1">
    <citation type="submission" date="2024-07" db="EMBL/GenBank/DDBJ databases">
        <title>Luteimonas salilacus sp. nov., isolated from the shore soil of Salt Lake in Tibet of China.</title>
        <authorList>
            <person name="Zhang X."/>
            <person name="Li A."/>
        </authorList>
    </citation>
    <scope>NUCLEOTIDE SEQUENCE [LARGE SCALE GENOMIC DNA]</scope>
    <source>
        <strain evidence="2 3">B3-2-R+30</strain>
    </source>
</reference>
<evidence type="ECO:0000259" key="1">
    <source>
        <dbReference type="Pfam" id="PF04986"/>
    </source>
</evidence>
<feature type="non-terminal residue" evidence="2">
    <location>
        <position position="1"/>
    </location>
</feature>
<dbReference type="Proteomes" id="UP001566331">
    <property type="component" value="Unassembled WGS sequence"/>
</dbReference>
<feature type="non-terminal residue" evidence="2">
    <location>
        <position position="159"/>
    </location>
</feature>
<name>A0ABV4HW27_9GAMM</name>
<dbReference type="InterPro" id="IPR007069">
    <property type="entry name" value="Transposase_32"/>
</dbReference>
<comment type="caution">
    <text evidence="2">The sequence shown here is derived from an EMBL/GenBank/DDBJ whole genome shotgun (WGS) entry which is preliminary data.</text>
</comment>
<feature type="domain" description="Transposase IS801/IS1294" evidence="1">
    <location>
        <begin position="19"/>
        <end position="159"/>
    </location>
</feature>
<keyword evidence="3" id="KW-1185">Reference proteome</keyword>
<protein>
    <submittedName>
        <fullName evidence="2">Transposase</fullName>
    </submittedName>
</protein>
<sequence length="159" mass="17597">LDGVYLPTRPGAPPRFQWVREPTSQQLTQLAHTIARRVARCLHRQGLLEPEAEHAHLADQAWDDDPMPPLLGHAITYRIALGPHQGRKVLTLQTLPADDFAASGANGPGQVAGFSLHAGVAAKAEQRDKLERLCRYISRPAVSEKRLSLLPNGHLRYRI</sequence>
<accession>A0ABV4HW27</accession>
<dbReference type="EMBL" id="JBFWIC010000086">
    <property type="protein sequence ID" value="MEZ0476955.1"/>
    <property type="molecule type" value="Genomic_DNA"/>
</dbReference>
<organism evidence="2 3">
    <name type="scientific">Luteimonas salinilitoris</name>
    <dbReference type="NCBI Taxonomy" id="3237697"/>
    <lineage>
        <taxon>Bacteria</taxon>
        <taxon>Pseudomonadati</taxon>
        <taxon>Pseudomonadota</taxon>
        <taxon>Gammaproteobacteria</taxon>
        <taxon>Lysobacterales</taxon>
        <taxon>Lysobacteraceae</taxon>
        <taxon>Luteimonas</taxon>
    </lineage>
</organism>
<dbReference type="Pfam" id="PF04986">
    <property type="entry name" value="Y2_Tnp"/>
    <property type="match status" value="1"/>
</dbReference>
<evidence type="ECO:0000313" key="2">
    <source>
        <dbReference type="EMBL" id="MEZ0476955.1"/>
    </source>
</evidence>
<evidence type="ECO:0000313" key="3">
    <source>
        <dbReference type="Proteomes" id="UP001566331"/>
    </source>
</evidence>
<gene>
    <name evidence="2" type="ORF">AB6713_20480</name>
</gene>